<organism evidence="2 3">
    <name type="scientific">Escallonia herrerae</name>
    <dbReference type="NCBI Taxonomy" id="1293975"/>
    <lineage>
        <taxon>Eukaryota</taxon>
        <taxon>Viridiplantae</taxon>
        <taxon>Streptophyta</taxon>
        <taxon>Embryophyta</taxon>
        <taxon>Tracheophyta</taxon>
        <taxon>Spermatophyta</taxon>
        <taxon>Magnoliopsida</taxon>
        <taxon>eudicotyledons</taxon>
        <taxon>Gunneridae</taxon>
        <taxon>Pentapetalae</taxon>
        <taxon>asterids</taxon>
        <taxon>campanulids</taxon>
        <taxon>Escalloniales</taxon>
        <taxon>Escalloniaceae</taxon>
        <taxon>Escallonia</taxon>
    </lineage>
</organism>
<evidence type="ECO:0000313" key="2">
    <source>
        <dbReference type="EMBL" id="KAK3012122.1"/>
    </source>
</evidence>
<feature type="region of interest" description="Disordered" evidence="1">
    <location>
        <begin position="194"/>
        <end position="259"/>
    </location>
</feature>
<gene>
    <name evidence="2" type="ORF">RJ639_012511</name>
</gene>
<name>A0AA89AR87_9ASTE</name>
<sequence length="259" mass="29725">MSWSILSYCISVCPTKTGGQGVILSLRSYYAINMADNAWLNFVFLGLWVGQWRHFMRLSATTFAGRGNAAQTRYQGRTPDAKVELEKQASNDPRFQSYEEDMEVGYEDKPSILTFEGLELKFQDEILKLVKEHSDAEDAENSRHREKIIEINTQYLEKLSLLRARQANRRDEYLCKETRMRLDQYQQAKLRNHTAQTSPNDLCGYGGAAVSDRSRSYDDQHDSHREPPPFLGRGRGLGSEGRVPYPEGRVYNNAGAHYR</sequence>
<reference evidence="2" key="1">
    <citation type="submission" date="2022-12" db="EMBL/GenBank/DDBJ databases">
        <title>Draft genome assemblies for two species of Escallonia (Escalloniales).</title>
        <authorList>
            <person name="Chanderbali A."/>
            <person name="Dervinis C."/>
            <person name="Anghel I."/>
            <person name="Soltis D."/>
            <person name="Soltis P."/>
            <person name="Zapata F."/>
        </authorList>
    </citation>
    <scope>NUCLEOTIDE SEQUENCE</scope>
    <source>
        <strain evidence="2">UCBG64.0493</strain>
        <tissue evidence="2">Leaf</tissue>
    </source>
</reference>
<dbReference type="PANTHER" id="PTHR34210:SF4">
    <property type="match status" value="1"/>
</dbReference>
<dbReference type="Proteomes" id="UP001188597">
    <property type="component" value="Unassembled WGS sequence"/>
</dbReference>
<accession>A0AA89AR87</accession>
<feature type="compositionally biased region" description="Basic and acidic residues" evidence="1">
    <location>
        <begin position="212"/>
        <end position="227"/>
    </location>
</feature>
<dbReference type="EMBL" id="JAVXUP010001399">
    <property type="protein sequence ID" value="KAK3012122.1"/>
    <property type="molecule type" value="Genomic_DNA"/>
</dbReference>
<proteinExistence type="predicted"/>
<dbReference type="AlphaFoldDB" id="A0AA89AR87"/>
<comment type="caution">
    <text evidence="2">The sequence shown here is derived from an EMBL/GenBank/DDBJ whole genome shotgun (WGS) entry which is preliminary data.</text>
</comment>
<keyword evidence="3" id="KW-1185">Reference proteome</keyword>
<evidence type="ECO:0000313" key="3">
    <source>
        <dbReference type="Proteomes" id="UP001188597"/>
    </source>
</evidence>
<dbReference type="PANTHER" id="PTHR34210">
    <property type="entry name" value="OS01G0252900 PROTEIN"/>
    <property type="match status" value="1"/>
</dbReference>
<protein>
    <submittedName>
        <fullName evidence="2">Uncharacterized protein</fullName>
    </submittedName>
</protein>
<evidence type="ECO:0000256" key="1">
    <source>
        <dbReference type="SAM" id="MobiDB-lite"/>
    </source>
</evidence>